<organism evidence="1 3">
    <name type="scientific">Bartonella silvatica</name>
    <dbReference type="NCBI Taxonomy" id="357760"/>
    <lineage>
        <taxon>Bacteria</taxon>
        <taxon>Pseudomonadati</taxon>
        <taxon>Pseudomonadota</taxon>
        <taxon>Alphaproteobacteria</taxon>
        <taxon>Hyphomicrobiales</taxon>
        <taxon>Bartonellaceae</taxon>
        <taxon>Bartonella</taxon>
    </lineage>
</organism>
<comment type="caution">
    <text evidence="1">The sequence shown here is derived from an EMBL/GenBank/DDBJ whole genome shotgun (WGS) entry which is preliminary data.</text>
</comment>
<gene>
    <name evidence="1" type="ORF">ABID23_000635</name>
    <name evidence="2" type="ORF">ABID23_001333</name>
</gene>
<feature type="non-terminal residue" evidence="1">
    <location>
        <position position="1"/>
    </location>
</feature>
<protein>
    <submittedName>
        <fullName evidence="1">Uncharacterized protein</fullName>
    </submittedName>
</protein>
<dbReference type="EMBL" id="JBEPLI010000017">
    <property type="protein sequence ID" value="MET3590229.1"/>
    <property type="molecule type" value="Genomic_DNA"/>
</dbReference>
<evidence type="ECO:0000313" key="3">
    <source>
        <dbReference type="Proteomes" id="UP001549086"/>
    </source>
</evidence>
<dbReference type="EMBL" id="JBEPLI010000004">
    <property type="protein sequence ID" value="MET3589551.1"/>
    <property type="molecule type" value="Genomic_DNA"/>
</dbReference>
<proteinExistence type="predicted"/>
<sequence length="30" mass="3471">KLIMGDVVDGTFMARGHVKNIYLGRKKYFI</sequence>
<keyword evidence="3" id="KW-1185">Reference proteome</keyword>
<evidence type="ECO:0000313" key="1">
    <source>
        <dbReference type="EMBL" id="MET3589551.1"/>
    </source>
</evidence>
<dbReference type="Proteomes" id="UP001549086">
    <property type="component" value="Unassembled WGS sequence"/>
</dbReference>
<accession>A0ABV2HG78</accession>
<reference evidence="1 3" key="1">
    <citation type="submission" date="2024-06" db="EMBL/GenBank/DDBJ databases">
        <title>Genomic Encyclopedia of Type Strains, Phase IV (KMG-IV): sequencing the most valuable type-strain genomes for metagenomic binning, comparative biology and taxonomic classification.</title>
        <authorList>
            <person name="Goeker M."/>
        </authorList>
    </citation>
    <scope>NUCLEOTIDE SEQUENCE [LARGE SCALE GENOMIC DNA]</scope>
    <source>
        <strain evidence="1 3">DSM 23649</strain>
    </source>
</reference>
<evidence type="ECO:0000313" key="2">
    <source>
        <dbReference type="EMBL" id="MET3590229.1"/>
    </source>
</evidence>
<name>A0ABV2HG78_9HYPH</name>